<feature type="region of interest" description="Disordered" evidence="1">
    <location>
        <begin position="16"/>
        <end position="50"/>
    </location>
</feature>
<reference evidence="2" key="2">
    <citation type="submission" date="2025-08" db="UniProtKB">
        <authorList>
            <consortium name="Ensembl"/>
        </authorList>
    </citation>
    <scope>IDENTIFICATION</scope>
</reference>
<name>H2YBC6_CIOSA</name>
<evidence type="ECO:0000313" key="3">
    <source>
        <dbReference type="Proteomes" id="UP000007875"/>
    </source>
</evidence>
<dbReference type="Ensembl" id="ENSCSAVT00000002665.1">
    <property type="protein sequence ID" value="ENSCSAVP00000002624.1"/>
    <property type="gene ID" value="ENSCSAVG00000001555.1"/>
</dbReference>
<evidence type="ECO:0000313" key="2">
    <source>
        <dbReference type="Ensembl" id="ENSCSAVP00000002624.1"/>
    </source>
</evidence>
<sequence>MTVVEEVPLEAIQHNVEFQSGPMSSLPGEGKEDNKINTREQDGKRTKHVSIAESATGVSKEKGFFDKFKRTADDPEKLSIVSSQNAEDTAVMSCPDPSATTEEAPELYFDVQLGEGTIVDEEHYSFKRNEEAFFDHFF</sequence>
<dbReference type="Proteomes" id="UP000007875">
    <property type="component" value="Unassembled WGS sequence"/>
</dbReference>
<protein>
    <submittedName>
        <fullName evidence="2">Uncharacterized protein</fullName>
    </submittedName>
</protein>
<evidence type="ECO:0000256" key="1">
    <source>
        <dbReference type="SAM" id="MobiDB-lite"/>
    </source>
</evidence>
<keyword evidence="3" id="KW-1185">Reference proteome</keyword>
<dbReference type="HOGENOM" id="CLU_1859681_0_0_1"/>
<proteinExistence type="predicted"/>
<organism evidence="2 3">
    <name type="scientific">Ciona savignyi</name>
    <name type="common">Pacific transparent sea squirt</name>
    <dbReference type="NCBI Taxonomy" id="51511"/>
    <lineage>
        <taxon>Eukaryota</taxon>
        <taxon>Metazoa</taxon>
        <taxon>Chordata</taxon>
        <taxon>Tunicata</taxon>
        <taxon>Ascidiacea</taxon>
        <taxon>Phlebobranchia</taxon>
        <taxon>Cionidae</taxon>
        <taxon>Ciona</taxon>
    </lineage>
</organism>
<reference evidence="2" key="3">
    <citation type="submission" date="2025-09" db="UniProtKB">
        <authorList>
            <consortium name="Ensembl"/>
        </authorList>
    </citation>
    <scope>IDENTIFICATION</scope>
</reference>
<accession>H2YBC6</accession>
<feature type="compositionally biased region" description="Basic and acidic residues" evidence="1">
    <location>
        <begin position="29"/>
        <end position="44"/>
    </location>
</feature>
<dbReference type="AlphaFoldDB" id="H2YBC6"/>
<reference evidence="3" key="1">
    <citation type="submission" date="2003-08" db="EMBL/GenBank/DDBJ databases">
        <authorList>
            <person name="Birren B."/>
            <person name="Nusbaum C."/>
            <person name="Abebe A."/>
            <person name="Abouelleil A."/>
            <person name="Adekoya E."/>
            <person name="Ait-zahra M."/>
            <person name="Allen N."/>
            <person name="Allen T."/>
            <person name="An P."/>
            <person name="Anderson M."/>
            <person name="Anderson S."/>
            <person name="Arachchi H."/>
            <person name="Armbruster J."/>
            <person name="Bachantsang P."/>
            <person name="Baldwin J."/>
            <person name="Barry A."/>
            <person name="Bayul T."/>
            <person name="Blitshsteyn B."/>
            <person name="Bloom T."/>
            <person name="Blye J."/>
            <person name="Boguslavskiy L."/>
            <person name="Borowsky M."/>
            <person name="Boukhgalter B."/>
            <person name="Brunache A."/>
            <person name="Butler J."/>
            <person name="Calixte N."/>
            <person name="Calvo S."/>
            <person name="Camarata J."/>
            <person name="Campo K."/>
            <person name="Chang J."/>
            <person name="Cheshatsang Y."/>
            <person name="Citroen M."/>
            <person name="Collymore A."/>
            <person name="Considine T."/>
            <person name="Cook A."/>
            <person name="Cooke P."/>
            <person name="Corum B."/>
            <person name="Cuomo C."/>
            <person name="David R."/>
            <person name="Dawoe T."/>
            <person name="Degray S."/>
            <person name="Dodge S."/>
            <person name="Dooley K."/>
            <person name="Dorje P."/>
            <person name="Dorjee K."/>
            <person name="Dorris L."/>
            <person name="Duffey N."/>
            <person name="Dupes A."/>
            <person name="Elkins T."/>
            <person name="Engels R."/>
            <person name="Erickson J."/>
            <person name="Farina A."/>
            <person name="Faro S."/>
            <person name="Ferreira P."/>
            <person name="Fischer H."/>
            <person name="Fitzgerald M."/>
            <person name="Foley K."/>
            <person name="Gage D."/>
            <person name="Galagan J."/>
            <person name="Gearin G."/>
            <person name="Gnerre S."/>
            <person name="Gnirke A."/>
            <person name="Goyette A."/>
            <person name="Graham J."/>
            <person name="Grandbois E."/>
            <person name="Gyaltsen K."/>
            <person name="Hafez N."/>
            <person name="Hagopian D."/>
            <person name="Hagos B."/>
            <person name="Hall J."/>
            <person name="Hatcher B."/>
            <person name="Heller A."/>
            <person name="Higgins H."/>
            <person name="Honan T."/>
            <person name="Horn A."/>
            <person name="Houde N."/>
            <person name="Hughes L."/>
            <person name="Hulme W."/>
            <person name="Husby E."/>
            <person name="Iliev I."/>
            <person name="Jaffe D."/>
            <person name="Jones C."/>
            <person name="Kamal M."/>
            <person name="Kamat A."/>
            <person name="Kamvysselis M."/>
            <person name="Karlsson E."/>
            <person name="Kells C."/>
            <person name="Kieu A."/>
            <person name="Kisner P."/>
            <person name="Kodira C."/>
            <person name="Kulbokas E."/>
            <person name="Labutti K."/>
            <person name="Lama D."/>
            <person name="Landers T."/>
            <person name="Leger J."/>
            <person name="Levine S."/>
            <person name="Lewis D."/>
            <person name="Lewis T."/>
            <person name="Lindblad-toh K."/>
            <person name="Liu X."/>
            <person name="Lokyitsang T."/>
            <person name="Lokyitsang Y."/>
            <person name="Lucien O."/>
            <person name="Lui A."/>
            <person name="Ma L.J."/>
            <person name="Mabbitt R."/>
            <person name="Macdonald J."/>
            <person name="Maclean C."/>
            <person name="Major J."/>
            <person name="Manning J."/>
            <person name="Marabella R."/>
            <person name="Maru K."/>
            <person name="Matthews C."/>
            <person name="Mauceli E."/>
            <person name="Mccarthy M."/>
            <person name="Mcdonough S."/>
            <person name="Mcghee T."/>
            <person name="Meldrim J."/>
            <person name="Meneus L."/>
            <person name="Mesirov J."/>
            <person name="Mihalev A."/>
            <person name="Mihova T."/>
            <person name="Mikkelsen T."/>
            <person name="Mlenga V."/>
            <person name="Moru K."/>
            <person name="Mozes J."/>
            <person name="Mulrain L."/>
            <person name="Munson G."/>
            <person name="Naylor J."/>
            <person name="Newes C."/>
            <person name="Nguyen C."/>
            <person name="Nguyen N."/>
            <person name="Nguyen T."/>
            <person name="Nicol R."/>
            <person name="Nielsen C."/>
            <person name="Nizzari M."/>
            <person name="Norbu C."/>
            <person name="Norbu N."/>
            <person name="O'donnell P."/>
            <person name="Okoawo O."/>
            <person name="O'leary S."/>
            <person name="Omotosho B."/>
            <person name="O'neill K."/>
            <person name="Osman S."/>
            <person name="Parker S."/>
            <person name="Perrin D."/>
            <person name="Phunkhang P."/>
            <person name="Piqani B."/>
            <person name="Purcell S."/>
            <person name="Rachupka T."/>
            <person name="Ramasamy U."/>
            <person name="Rameau R."/>
            <person name="Ray V."/>
            <person name="Raymond C."/>
            <person name="Retta R."/>
            <person name="Richardson S."/>
            <person name="Rise C."/>
            <person name="Rodriguez J."/>
            <person name="Rogers J."/>
            <person name="Rogov P."/>
            <person name="Rutman M."/>
            <person name="Schupbach R."/>
            <person name="Seaman C."/>
            <person name="Settipalli S."/>
            <person name="Sharpe T."/>
            <person name="Sheridan J."/>
            <person name="Sherpa N."/>
            <person name="Shi J."/>
            <person name="Smirnov S."/>
            <person name="Smith C."/>
            <person name="Sougnez C."/>
            <person name="Spencer B."/>
            <person name="Stalker J."/>
            <person name="Stange-thomann N."/>
            <person name="Stavropoulos S."/>
            <person name="Stetson K."/>
            <person name="Stone C."/>
            <person name="Stone S."/>
            <person name="Stubbs M."/>
            <person name="Talamas J."/>
            <person name="Tchuinga P."/>
            <person name="Tenzing P."/>
            <person name="Tesfaye S."/>
            <person name="Theodore J."/>
            <person name="Thoulutsang Y."/>
            <person name="Topham K."/>
            <person name="Towey S."/>
            <person name="Tsamla T."/>
            <person name="Tsomo N."/>
            <person name="Vallee D."/>
            <person name="Vassiliev H."/>
            <person name="Venkataraman V."/>
            <person name="Vinson J."/>
            <person name="Vo A."/>
            <person name="Wade C."/>
            <person name="Wang S."/>
            <person name="Wangchuk T."/>
            <person name="Wangdi T."/>
            <person name="Whittaker C."/>
            <person name="Wilkinson J."/>
            <person name="Wu Y."/>
            <person name="Wyman D."/>
            <person name="Yadav S."/>
            <person name="Yang S."/>
            <person name="Yang X."/>
            <person name="Yeager S."/>
            <person name="Yee E."/>
            <person name="Young G."/>
            <person name="Zainoun J."/>
            <person name="Zembeck L."/>
            <person name="Zimmer A."/>
            <person name="Zody M."/>
            <person name="Lander E."/>
        </authorList>
    </citation>
    <scope>NUCLEOTIDE SEQUENCE [LARGE SCALE GENOMIC DNA]</scope>
</reference>